<dbReference type="Gene3D" id="3.40.50.880">
    <property type="match status" value="1"/>
</dbReference>
<dbReference type="InterPro" id="IPR009057">
    <property type="entry name" value="Homeodomain-like_sf"/>
</dbReference>
<evidence type="ECO:0000256" key="3">
    <source>
        <dbReference type="ARBA" id="ARBA00023163"/>
    </source>
</evidence>
<proteinExistence type="predicted"/>
<evidence type="ECO:0000256" key="1">
    <source>
        <dbReference type="ARBA" id="ARBA00023015"/>
    </source>
</evidence>
<dbReference type="PANTHER" id="PTHR43130">
    <property type="entry name" value="ARAC-FAMILY TRANSCRIPTIONAL REGULATOR"/>
    <property type="match status" value="1"/>
</dbReference>
<reference evidence="6" key="1">
    <citation type="journal article" date="2019" name="Int. J. Syst. Evol. Microbiol.">
        <title>The Global Catalogue of Microorganisms (GCM) 10K type strain sequencing project: providing services to taxonomists for standard genome sequencing and annotation.</title>
        <authorList>
            <consortium name="The Broad Institute Genomics Platform"/>
            <consortium name="The Broad Institute Genome Sequencing Center for Infectious Disease"/>
            <person name="Wu L."/>
            <person name="Ma J."/>
        </authorList>
    </citation>
    <scope>NUCLEOTIDE SEQUENCE [LARGE SCALE GENOMIC DNA]</scope>
    <source>
        <strain evidence="6">CGMCC 1.10363</strain>
    </source>
</reference>
<dbReference type="InterPro" id="IPR018060">
    <property type="entry name" value="HTH_AraC"/>
</dbReference>
<keyword evidence="6" id="KW-1185">Reference proteome</keyword>
<evidence type="ECO:0000313" key="6">
    <source>
        <dbReference type="Proteomes" id="UP001595900"/>
    </source>
</evidence>
<dbReference type="Proteomes" id="UP001595900">
    <property type="component" value="Unassembled WGS sequence"/>
</dbReference>
<dbReference type="SUPFAM" id="SSF52317">
    <property type="entry name" value="Class I glutamine amidotransferase-like"/>
    <property type="match status" value="1"/>
</dbReference>
<keyword evidence="1" id="KW-0805">Transcription regulation</keyword>
<dbReference type="Pfam" id="PF01965">
    <property type="entry name" value="DJ-1_PfpI"/>
    <property type="match status" value="1"/>
</dbReference>
<gene>
    <name evidence="5" type="ORF">ACFOYW_02110</name>
</gene>
<comment type="caution">
    <text evidence="5">The sequence shown here is derived from an EMBL/GenBank/DDBJ whole genome shotgun (WGS) entry which is preliminary data.</text>
</comment>
<dbReference type="InterPro" id="IPR018062">
    <property type="entry name" value="HTH_AraC-typ_CS"/>
</dbReference>
<organism evidence="5 6">
    <name type="scientific">Gryllotalpicola reticulitermitis</name>
    <dbReference type="NCBI Taxonomy" id="1184153"/>
    <lineage>
        <taxon>Bacteria</taxon>
        <taxon>Bacillati</taxon>
        <taxon>Actinomycetota</taxon>
        <taxon>Actinomycetes</taxon>
        <taxon>Micrococcales</taxon>
        <taxon>Microbacteriaceae</taxon>
        <taxon>Gryllotalpicola</taxon>
    </lineage>
</organism>
<evidence type="ECO:0000313" key="5">
    <source>
        <dbReference type="EMBL" id="MFC4242154.1"/>
    </source>
</evidence>
<dbReference type="CDD" id="cd03137">
    <property type="entry name" value="GATase1_AraC_1"/>
    <property type="match status" value="1"/>
</dbReference>
<dbReference type="PROSITE" id="PS01124">
    <property type="entry name" value="HTH_ARAC_FAMILY_2"/>
    <property type="match status" value="1"/>
</dbReference>
<dbReference type="SUPFAM" id="SSF46689">
    <property type="entry name" value="Homeodomain-like"/>
    <property type="match status" value="2"/>
</dbReference>
<dbReference type="InterPro" id="IPR002818">
    <property type="entry name" value="DJ-1/PfpI"/>
</dbReference>
<feature type="domain" description="HTH araC/xylS-type" evidence="4">
    <location>
        <begin position="232"/>
        <end position="330"/>
    </location>
</feature>
<dbReference type="RefSeq" id="WP_390226953.1">
    <property type="nucleotide sequence ID" value="NZ_JBHSCN010000002.1"/>
</dbReference>
<dbReference type="InterPro" id="IPR052158">
    <property type="entry name" value="INH-QAR"/>
</dbReference>
<evidence type="ECO:0000256" key="2">
    <source>
        <dbReference type="ARBA" id="ARBA00023125"/>
    </source>
</evidence>
<dbReference type="InterPro" id="IPR029062">
    <property type="entry name" value="Class_I_gatase-like"/>
</dbReference>
<evidence type="ECO:0000259" key="4">
    <source>
        <dbReference type="PROSITE" id="PS01124"/>
    </source>
</evidence>
<protein>
    <submittedName>
        <fullName evidence="5">GlxA family transcriptional regulator</fullName>
    </submittedName>
</protein>
<dbReference type="Gene3D" id="1.10.10.60">
    <property type="entry name" value="Homeodomain-like"/>
    <property type="match status" value="1"/>
</dbReference>
<dbReference type="Pfam" id="PF12833">
    <property type="entry name" value="HTH_18"/>
    <property type="match status" value="1"/>
</dbReference>
<dbReference type="EMBL" id="JBHSCN010000002">
    <property type="protein sequence ID" value="MFC4242154.1"/>
    <property type="molecule type" value="Genomic_DNA"/>
</dbReference>
<name>A0ABV8Q4V1_9MICO</name>
<dbReference type="PROSITE" id="PS00041">
    <property type="entry name" value="HTH_ARAC_FAMILY_1"/>
    <property type="match status" value="1"/>
</dbReference>
<keyword evidence="2" id="KW-0238">DNA-binding</keyword>
<accession>A0ABV8Q4V1</accession>
<sequence>MQPGKKPPLTRGRDRHRIAVLVVPDTVALEVAIAQQVFGPRMYGFARITGDDTSPYEVILCGEEEHYVLPSGADLGRLAPLDVLREADTVIVTGLENPFAQRSDELLQALRDAQAAGARMVSFCGGAFVLGQAGILDRKRVTTHWVLASEFREQFPLATLQEEQLFIEDGNVLTSGGIFSATDLSLHMLAVDLGYAYSNDFSRLLVSAPVRPGGQAQFIKDSIRIDREPPLGSLTEWIREHLDEPLTMAGLAEHEHMSERNLARKFNQAVGMSPYDWITRERVNQAKILVETTDLPIGQIAAMVGLGSAESLRRNFSRLVGTSATSYRRAFKAEPALELA</sequence>
<dbReference type="PANTHER" id="PTHR43130:SF3">
    <property type="entry name" value="HTH-TYPE TRANSCRIPTIONAL REGULATOR RV1931C"/>
    <property type="match status" value="1"/>
</dbReference>
<dbReference type="SMART" id="SM00342">
    <property type="entry name" value="HTH_ARAC"/>
    <property type="match status" value="1"/>
</dbReference>
<keyword evidence="3" id="KW-0804">Transcription</keyword>